<dbReference type="PROSITE" id="PS50192">
    <property type="entry name" value="T_SNARE"/>
    <property type="match status" value="1"/>
</dbReference>
<dbReference type="GO" id="GO:0006887">
    <property type="term" value="P:exocytosis"/>
    <property type="evidence" value="ECO:0007669"/>
    <property type="project" value="TreeGrafter"/>
</dbReference>
<dbReference type="InterPro" id="IPR010989">
    <property type="entry name" value="SNARE"/>
</dbReference>
<dbReference type="GO" id="GO:0006886">
    <property type="term" value="P:intracellular protein transport"/>
    <property type="evidence" value="ECO:0007669"/>
    <property type="project" value="InterPro"/>
</dbReference>
<organism evidence="5">
    <name type="scientific">Rhizophora mucronata</name>
    <name type="common">Asiatic mangrove</name>
    <dbReference type="NCBI Taxonomy" id="61149"/>
    <lineage>
        <taxon>Eukaryota</taxon>
        <taxon>Viridiplantae</taxon>
        <taxon>Streptophyta</taxon>
        <taxon>Embryophyta</taxon>
        <taxon>Tracheophyta</taxon>
        <taxon>Spermatophyta</taxon>
        <taxon>Magnoliopsida</taxon>
        <taxon>eudicotyledons</taxon>
        <taxon>Gunneridae</taxon>
        <taxon>Pentapetalae</taxon>
        <taxon>rosids</taxon>
        <taxon>fabids</taxon>
        <taxon>Malpighiales</taxon>
        <taxon>Rhizophoraceae</taxon>
        <taxon>Rhizophora</taxon>
    </lineage>
</organism>
<dbReference type="Pfam" id="PF00804">
    <property type="entry name" value="Syntaxin"/>
    <property type="match status" value="1"/>
</dbReference>
<dbReference type="FunFam" id="1.20.58.70:FF:000003">
    <property type="entry name" value="Qa-SNARE, Sso1/Syntaxin1-type, SYP12A-group"/>
    <property type="match status" value="1"/>
</dbReference>
<keyword evidence="2" id="KW-0813">Transport</keyword>
<dbReference type="AlphaFoldDB" id="A0A2P2MW67"/>
<sequence>MHIGKPHEQLNPADEPNLSKFFQEVNSIKTEMEEITNLLIELQTLNEESKSTYSTKILRGMRDRMESNVVSVLRKAKIVKARIESLDRSNVANRRISELYKEGSPVDRTRVSVTNGLRAKLREIMNEFPFLREKILSDYKDDLKRRYYTATGEEPSEEVIDKMVSGSEGVQMFHGKTDVAWKSKEKHDAVMDIQRSLKRLHQVFLDMAVLVETQGEKIDDIEENVVNAGSFISGGTNSLYYANQMKKRKTWVYRILAFDGFRLLALYRDKIWCYSGTPT</sequence>
<dbReference type="PROSITE" id="PS00914">
    <property type="entry name" value="SYNTAXIN"/>
    <property type="match status" value="1"/>
</dbReference>
<comment type="similarity">
    <text evidence="1 3">Belongs to the syntaxin family.</text>
</comment>
<dbReference type="GO" id="GO:0048278">
    <property type="term" value="P:vesicle docking"/>
    <property type="evidence" value="ECO:0007669"/>
    <property type="project" value="TreeGrafter"/>
</dbReference>
<dbReference type="GO" id="GO:0005886">
    <property type="term" value="C:plasma membrane"/>
    <property type="evidence" value="ECO:0007669"/>
    <property type="project" value="TreeGrafter"/>
</dbReference>
<protein>
    <submittedName>
        <fullName evidence="5">Syntaxin-112</fullName>
    </submittedName>
</protein>
<dbReference type="EMBL" id="GGEC01053948">
    <property type="protein sequence ID" value="MBX34432.1"/>
    <property type="molecule type" value="Transcribed_RNA"/>
</dbReference>
<evidence type="ECO:0000313" key="5">
    <source>
        <dbReference type="EMBL" id="MBX34432.1"/>
    </source>
</evidence>
<feature type="domain" description="T-SNARE coiled-coil homology" evidence="4">
    <location>
        <begin position="180"/>
        <end position="242"/>
    </location>
</feature>
<evidence type="ECO:0000256" key="3">
    <source>
        <dbReference type="RuleBase" id="RU003858"/>
    </source>
</evidence>
<dbReference type="GO" id="GO:0031201">
    <property type="term" value="C:SNARE complex"/>
    <property type="evidence" value="ECO:0007669"/>
    <property type="project" value="TreeGrafter"/>
</dbReference>
<dbReference type="InterPro" id="IPR006012">
    <property type="entry name" value="Syntaxin/epimorphin_CS"/>
</dbReference>
<dbReference type="SUPFAM" id="SSF47661">
    <property type="entry name" value="t-snare proteins"/>
    <property type="match status" value="1"/>
</dbReference>
<dbReference type="GO" id="GO:0000149">
    <property type="term" value="F:SNARE binding"/>
    <property type="evidence" value="ECO:0007669"/>
    <property type="project" value="TreeGrafter"/>
</dbReference>
<dbReference type="PANTHER" id="PTHR19957">
    <property type="entry name" value="SYNTAXIN"/>
    <property type="match status" value="1"/>
</dbReference>
<proteinExistence type="inferred from homology"/>
<evidence type="ECO:0000256" key="2">
    <source>
        <dbReference type="ARBA" id="ARBA00022927"/>
    </source>
</evidence>
<evidence type="ECO:0000259" key="4">
    <source>
        <dbReference type="PROSITE" id="PS50192"/>
    </source>
</evidence>
<reference evidence="5" key="1">
    <citation type="submission" date="2018-02" db="EMBL/GenBank/DDBJ databases">
        <title>Rhizophora mucronata_Transcriptome.</title>
        <authorList>
            <person name="Meera S.P."/>
            <person name="Sreeshan A."/>
            <person name="Augustine A."/>
        </authorList>
    </citation>
    <scope>NUCLEOTIDE SEQUENCE</scope>
    <source>
        <tissue evidence="5">Leaf</tissue>
    </source>
</reference>
<dbReference type="CDD" id="cd15848">
    <property type="entry name" value="SNARE_syntaxin1-like"/>
    <property type="match status" value="1"/>
</dbReference>
<dbReference type="CDD" id="cd00179">
    <property type="entry name" value="SynN"/>
    <property type="match status" value="1"/>
</dbReference>
<evidence type="ECO:0000256" key="1">
    <source>
        <dbReference type="ARBA" id="ARBA00009063"/>
    </source>
</evidence>
<accession>A0A2P2MW67</accession>
<dbReference type="SMART" id="SM00397">
    <property type="entry name" value="t_SNARE"/>
    <property type="match status" value="1"/>
</dbReference>
<dbReference type="GO" id="GO:0005484">
    <property type="term" value="F:SNAP receptor activity"/>
    <property type="evidence" value="ECO:0007669"/>
    <property type="project" value="InterPro"/>
</dbReference>
<keyword evidence="2" id="KW-0653">Protein transport</keyword>
<dbReference type="GO" id="GO:0012505">
    <property type="term" value="C:endomembrane system"/>
    <property type="evidence" value="ECO:0007669"/>
    <property type="project" value="TreeGrafter"/>
</dbReference>
<dbReference type="Gene3D" id="1.20.5.110">
    <property type="match status" value="1"/>
</dbReference>
<dbReference type="InterPro" id="IPR006011">
    <property type="entry name" value="Syntaxin_N"/>
</dbReference>
<dbReference type="SMART" id="SM00503">
    <property type="entry name" value="SynN"/>
    <property type="match status" value="1"/>
</dbReference>
<name>A0A2P2MW67_RHIMU</name>
<dbReference type="PANTHER" id="PTHR19957:SF123">
    <property type="entry name" value="SYNTAXIN-112"/>
    <property type="match status" value="1"/>
</dbReference>
<dbReference type="InterPro" id="IPR045242">
    <property type="entry name" value="Syntaxin"/>
</dbReference>
<dbReference type="InterPro" id="IPR000727">
    <property type="entry name" value="T_SNARE_dom"/>
</dbReference>
<dbReference type="Gene3D" id="1.20.58.70">
    <property type="match status" value="1"/>
</dbReference>
<dbReference type="GO" id="GO:0006906">
    <property type="term" value="P:vesicle fusion"/>
    <property type="evidence" value="ECO:0007669"/>
    <property type="project" value="TreeGrafter"/>
</dbReference>